<accession>A0A0M1VU73</accession>
<organism evidence="1 2">
    <name type="scientific">Fusobacterium vincentii 4_1_13</name>
    <dbReference type="NCBI Taxonomy" id="469606"/>
    <lineage>
        <taxon>Bacteria</taxon>
        <taxon>Fusobacteriati</taxon>
        <taxon>Fusobacteriota</taxon>
        <taxon>Fusobacteriia</taxon>
        <taxon>Fusobacteriales</taxon>
        <taxon>Fusobacteriaceae</taxon>
        <taxon>Fusobacterium</taxon>
    </lineage>
</organism>
<dbReference type="eggNOG" id="ENOG5030Q6F">
    <property type="taxonomic scope" value="Bacteria"/>
</dbReference>
<dbReference type="RefSeq" id="WP_008802814.1">
    <property type="nucleotide sequence ID" value="NZ_KQ235737.1"/>
</dbReference>
<dbReference type="AlphaFoldDB" id="A0A0M1VU73"/>
<evidence type="ECO:0000313" key="1">
    <source>
        <dbReference type="EMBL" id="EEO39992.1"/>
    </source>
</evidence>
<dbReference type="EMBL" id="ACDE02000019">
    <property type="protein sequence ID" value="EEO39992.1"/>
    <property type="molecule type" value="Genomic_DNA"/>
</dbReference>
<comment type="caution">
    <text evidence="1">The sequence shown here is derived from an EMBL/GenBank/DDBJ whole genome shotgun (WGS) entry which is preliminary data.</text>
</comment>
<protein>
    <submittedName>
        <fullName evidence="1">Uncharacterized protein</fullName>
    </submittedName>
</protein>
<reference evidence="1 2" key="1">
    <citation type="submission" date="2011-10" db="EMBL/GenBank/DDBJ databases">
        <title>The Genome Sequence of Fusobacterium sp. 4_1_13.</title>
        <authorList>
            <consortium name="The Broad Institute Genome Sequencing Platform"/>
            <person name="Earl A."/>
            <person name="Ward D."/>
            <person name="Feldgarden M."/>
            <person name="Gevers D."/>
            <person name="Strauss J."/>
            <person name="Ambrose C."/>
            <person name="Allen-Vercoe E."/>
            <person name="Young S.K."/>
            <person name="Zeng Q."/>
            <person name="Gargeya S."/>
            <person name="Fitzgerald M."/>
            <person name="Haas B."/>
            <person name="Abouelleil A."/>
            <person name="Alvarado L."/>
            <person name="Arachchi H.M."/>
            <person name="Berlin A."/>
            <person name="Brown A."/>
            <person name="Chapman S.B."/>
            <person name="Chen Z."/>
            <person name="Dunbar C."/>
            <person name="Freedman E."/>
            <person name="Gearin G."/>
            <person name="Goldberg J."/>
            <person name="Griggs A."/>
            <person name="Gujja S."/>
            <person name="Heiman D."/>
            <person name="Howarth C."/>
            <person name="Larson L."/>
            <person name="Lui A."/>
            <person name="MacDonald P.J."/>
            <person name="Montmayeur A."/>
            <person name="Murphy C."/>
            <person name="Neiman D."/>
            <person name="Pearson M."/>
            <person name="Priest M."/>
            <person name="Roberts A."/>
            <person name="Saif S."/>
            <person name="Shea T."/>
            <person name="Shenoy N."/>
            <person name="Sisk P."/>
            <person name="Stolte C."/>
            <person name="Sykes S."/>
            <person name="Wortman J."/>
            <person name="Nusbaum C."/>
            <person name="Birren B."/>
        </authorList>
    </citation>
    <scope>NUCLEOTIDE SEQUENCE [LARGE SCALE GENOMIC DNA]</scope>
    <source>
        <strain evidence="1 2">4_1_13</strain>
    </source>
</reference>
<sequence>MYGLDRAGIFVDVETDILYVREKIKKIFPHSFSESLSNSMNSYKIDKKNINFIKLEEKKLKKITTIKIDFSYPRFFEEDNIYPLDNELQKIMVETDLLLLINKLTDYEIKISELKYDYFEFTTQETIGNFHKFHNIISHFYRGLTRKYEDLDKTQYYNFNPTDNKFFTTGFIFQPLPGWKIRLYSKGHENNKKKNTRKIRGAILRIEHRLSKKIIKDFFKLNTIEYITIQEIKDCIQKTISKTLADIIIAELENSINILKSNFKNFKCRELDSIVRDNLEWIFDYKILDDIVTQFSDKSYRRIVFYRKKIKDILITSQARASPKRDYFSNIERLELFFNNLILFKCKVKCNTKKHLTIFCTN</sequence>
<dbReference type="HOGENOM" id="CLU_065330_0_0_0"/>
<proteinExistence type="predicted"/>
<gene>
    <name evidence="1" type="ORF">FSCG_00705</name>
</gene>
<evidence type="ECO:0000313" key="2">
    <source>
        <dbReference type="Proteomes" id="UP000004925"/>
    </source>
</evidence>
<dbReference type="Proteomes" id="UP000004925">
    <property type="component" value="Unassembled WGS sequence"/>
</dbReference>
<name>A0A0M1VU73_FUSVC</name>